<feature type="domain" description="RlpA-like protein double-psi beta-barrel" evidence="2">
    <location>
        <begin position="109"/>
        <end position="188"/>
    </location>
</feature>
<dbReference type="CDD" id="cd22269">
    <property type="entry name" value="DPBB_EG45-like"/>
    <property type="match status" value="1"/>
</dbReference>
<protein>
    <recommendedName>
        <fullName evidence="2">RlpA-like protein double-psi beta-barrel domain-containing protein</fullName>
    </recommendedName>
</protein>
<comment type="caution">
    <text evidence="3">The sequence shown here is derived from an EMBL/GenBank/DDBJ whole genome shotgun (WGS) entry which is preliminary data.</text>
</comment>
<accession>A0ABR2ME31</accession>
<proteinExistence type="predicted"/>
<dbReference type="EMBL" id="JBBWWR010000008">
    <property type="protein sequence ID" value="KAK8962137.1"/>
    <property type="molecule type" value="Genomic_DNA"/>
</dbReference>
<evidence type="ECO:0000313" key="4">
    <source>
        <dbReference type="Proteomes" id="UP001412067"/>
    </source>
</evidence>
<keyword evidence="4" id="KW-1185">Reference proteome</keyword>
<evidence type="ECO:0000313" key="3">
    <source>
        <dbReference type="EMBL" id="KAK8962137.1"/>
    </source>
</evidence>
<organism evidence="3 4">
    <name type="scientific">Platanthera guangdongensis</name>
    <dbReference type="NCBI Taxonomy" id="2320717"/>
    <lineage>
        <taxon>Eukaryota</taxon>
        <taxon>Viridiplantae</taxon>
        <taxon>Streptophyta</taxon>
        <taxon>Embryophyta</taxon>
        <taxon>Tracheophyta</taxon>
        <taxon>Spermatophyta</taxon>
        <taxon>Magnoliopsida</taxon>
        <taxon>Liliopsida</taxon>
        <taxon>Asparagales</taxon>
        <taxon>Orchidaceae</taxon>
        <taxon>Orchidoideae</taxon>
        <taxon>Orchideae</taxon>
        <taxon>Orchidinae</taxon>
        <taxon>Platanthera</taxon>
    </lineage>
</organism>
<sequence>MRNARNLSRRGFLRSAMPPLFHRRPFGAAFLAAVVCRSSAALPNKPEVYSRFRDCPERKRREEREMGDAKNDTKALFVWAFCNSVLGKRRRKEETSCFGEENKGNKVVRLSASTWDDIGAKCGKKLRVICMGPASPDQTKGCNPSSSTYVDVIVVDRCKNCKDGTIKLSKDAFMEIAHEEAHRVKVQYVWLVSSRCNGARWIRRCADPTKSVADFYRSRSHGVVLAVLIVGPTVRFDPIFKRNSLLLLRSPKKSSVVVPSRSPEYHLERAPSHPPPPQKSTALVFPISPLWRRRQGHRNTISIERAPSPV</sequence>
<feature type="region of interest" description="Disordered" evidence="1">
    <location>
        <begin position="259"/>
        <end position="281"/>
    </location>
</feature>
<dbReference type="PANTHER" id="PTHR47295:SF2">
    <property type="entry name" value="EG45-LIKE DOMAIN CONTAINING PROTEIN 1-RELATED"/>
    <property type="match status" value="1"/>
</dbReference>
<name>A0ABR2ME31_9ASPA</name>
<dbReference type="PANTHER" id="PTHR47295">
    <property type="entry name" value="EG45-LIKE DOMAIN CONTAINING PROTEIN 1-RELATED"/>
    <property type="match status" value="1"/>
</dbReference>
<dbReference type="Gene3D" id="2.40.40.10">
    <property type="entry name" value="RlpA-like domain"/>
    <property type="match status" value="1"/>
</dbReference>
<evidence type="ECO:0000259" key="2">
    <source>
        <dbReference type="Pfam" id="PF03330"/>
    </source>
</evidence>
<dbReference type="SUPFAM" id="SSF50685">
    <property type="entry name" value="Barwin-like endoglucanases"/>
    <property type="match status" value="1"/>
</dbReference>
<dbReference type="InterPro" id="IPR009009">
    <property type="entry name" value="RlpA-like_DPBB"/>
</dbReference>
<evidence type="ECO:0000256" key="1">
    <source>
        <dbReference type="SAM" id="MobiDB-lite"/>
    </source>
</evidence>
<dbReference type="Pfam" id="PF03330">
    <property type="entry name" value="DPBB_1"/>
    <property type="match status" value="1"/>
</dbReference>
<gene>
    <name evidence="3" type="ORF">KSP40_PGU020679</name>
</gene>
<dbReference type="Proteomes" id="UP001412067">
    <property type="component" value="Unassembled WGS sequence"/>
</dbReference>
<dbReference type="InterPro" id="IPR044206">
    <property type="entry name" value="EGC1/2"/>
</dbReference>
<reference evidence="3 4" key="1">
    <citation type="journal article" date="2022" name="Nat. Plants">
        <title>Genomes of leafy and leafless Platanthera orchids illuminate the evolution of mycoheterotrophy.</title>
        <authorList>
            <person name="Li M.H."/>
            <person name="Liu K.W."/>
            <person name="Li Z."/>
            <person name="Lu H.C."/>
            <person name="Ye Q.L."/>
            <person name="Zhang D."/>
            <person name="Wang J.Y."/>
            <person name="Li Y.F."/>
            <person name="Zhong Z.M."/>
            <person name="Liu X."/>
            <person name="Yu X."/>
            <person name="Liu D.K."/>
            <person name="Tu X.D."/>
            <person name="Liu B."/>
            <person name="Hao Y."/>
            <person name="Liao X.Y."/>
            <person name="Jiang Y.T."/>
            <person name="Sun W.H."/>
            <person name="Chen J."/>
            <person name="Chen Y.Q."/>
            <person name="Ai Y."/>
            <person name="Zhai J.W."/>
            <person name="Wu S.S."/>
            <person name="Zhou Z."/>
            <person name="Hsiao Y.Y."/>
            <person name="Wu W.L."/>
            <person name="Chen Y.Y."/>
            <person name="Lin Y.F."/>
            <person name="Hsu J.L."/>
            <person name="Li C.Y."/>
            <person name="Wang Z.W."/>
            <person name="Zhao X."/>
            <person name="Zhong W.Y."/>
            <person name="Ma X.K."/>
            <person name="Ma L."/>
            <person name="Huang J."/>
            <person name="Chen G.Z."/>
            <person name="Huang M.Z."/>
            <person name="Huang L."/>
            <person name="Peng D.H."/>
            <person name="Luo Y.B."/>
            <person name="Zou S.Q."/>
            <person name="Chen S.P."/>
            <person name="Lan S."/>
            <person name="Tsai W.C."/>
            <person name="Van de Peer Y."/>
            <person name="Liu Z.J."/>
        </authorList>
    </citation>
    <scope>NUCLEOTIDE SEQUENCE [LARGE SCALE GENOMIC DNA]</scope>
    <source>
        <strain evidence="3">Lor288</strain>
    </source>
</reference>
<dbReference type="InterPro" id="IPR036908">
    <property type="entry name" value="RlpA-like_sf"/>
</dbReference>